<evidence type="ECO:0000256" key="2">
    <source>
        <dbReference type="ARBA" id="ARBA00004651"/>
    </source>
</evidence>
<evidence type="ECO:0000256" key="11">
    <source>
        <dbReference type="ARBA" id="ARBA00023303"/>
    </source>
</evidence>
<dbReference type="Proteomes" id="UP000277928">
    <property type="component" value="Unassembled WGS sequence"/>
</dbReference>
<keyword evidence="8 12" id="KW-1133">Transmembrane helix</keyword>
<keyword evidence="4" id="KW-1003">Cell membrane</keyword>
<keyword evidence="5 12" id="KW-0812">Transmembrane</keyword>
<feature type="region of interest" description="Disordered" evidence="13">
    <location>
        <begin position="173"/>
        <end position="192"/>
    </location>
</feature>
<dbReference type="GO" id="GO:0005886">
    <property type="term" value="C:plasma membrane"/>
    <property type="evidence" value="ECO:0007669"/>
    <property type="project" value="UniProtKB-SubCell"/>
</dbReference>
<reference evidence="14 15" key="1">
    <citation type="submission" date="2018-08" db="EMBL/GenBank/DDBJ databases">
        <authorList>
            <person name="Laetsch R D."/>
            <person name="Stevens L."/>
            <person name="Kumar S."/>
            <person name="Blaxter L. M."/>
        </authorList>
    </citation>
    <scope>NUCLEOTIDE SEQUENCE [LARGE SCALE GENOMIC DNA]</scope>
</reference>
<accession>A0A3P6SUP0</accession>
<evidence type="ECO:0000313" key="14">
    <source>
        <dbReference type="EMBL" id="VDK73783.1"/>
    </source>
</evidence>
<feature type="transmembrane region" description="Helical" evidence="12">
    <location>
        <begin position="125"/>
        <end position="144"/>
    </location>
</feature>
<keyword evidence="11 12" id="KW-0407">Ion channel</keyword>
<dbReference type="AlphaFoldDB" id="A0A3P6SUP0"/>
<organism evidence="14 15">
    <name type="scientific">Litomosoides sigmodontis</name>
    <name type="common">Filarial nematode worm</name>
    <dbReference type="NCBI Taxonomy" id="42156"/>
    <lineage>
        <taxon>Eukaryota</taxon>
        <taxon>Metazoa</taxon>
        <taxon>Ecdysozoa</taxon>
        <taxon>Nematoda</taxon>
        <taxon>Chromadorea</taxon>
        <taxon>Rhabditida</taxon>
        <taxon>Spirurina</taxon>
        <taxon>Spiruromorpha</taxon>
        <taxon>Filarioidea</taxon>
        <taxon>Onchocercidae</taxon>
        <taxon>Litomosoides</taxon>
    </lineage>
</organism>
<dbReference type="GO" id="GO:0005243">
    <property type="term" value="F:gap junction channel activity"/>
    <property type="evidence" value="ECO:0007669"/>
    <property type="project" value="TreeGrafter"/>
</dbReference>
<dbReference type="PANTHER" id="PTHR11893">
    <property type="entry name" value="INNEXIN"/>
    <property type="match status" value="1"/>
</dbReference>
<dbReference type="EMBL" id="UYRX01000099">
    <property type="protein sequence ID" value="VDK73783.1"/>
    <property type="molecule type" value="Genomic_DNA"/>
</dbReference>
<dbReference type="PANTHER" id="PTHR11893:SF36">
    <property type="entry name" value="INNEXIN-5"/>
    <property type="match status" value="1"/>
</dbReference>
<dbReference type="GO" id="GO:0005921">
    <property type="term" value="C:gap junction"/>
    <property type="evidence" value="ECO:0007669"/>
    <property type="project" value="UniProtKB-SubCell"/>
</dbReference>
<dbReference type="GO" id="GO:0034220">
    <property type="term" value="P:monoatomic ion transmembrane transport"/>
    <property type="evidence" value="ECO:0007669"/>
    <property type="project" value="UniProtKB-KW"/>
</dbReference>
<keyword evidence="9 12" id="KW-0406">Ion transport</keyword>
<comment type="caution">
    <text evidence="12">Lacks conserved residue(s) required for the propagation of feature annotation.</text>
</comment>
<keyword evidence="15" id="KW-1185">Reference proteome</keyword>
<dbReference type="Pfam" id="PF00876">
    <property type="entry name" value="Innexin"/>
    <property type="match status" value="1"/>
</dbReference>
<evidence type="ECO:0000256" key="12">
    <source>
        <dbReference type="RuleBase" id="RU010713"/>
    </source>
</evidence>
<gene>
    <name evidence="12" type="primary">inx</name>
    <name evidence="14" type="ORF">NLS_LOCUS2239</name>
</gene>
<dbReference type="PRINTS" id="PR01262">
    <property type="entry name" value="INNEXIN"/>
</dbReference>
<dbReference type="STRING" id="42156.A0A3P6SUP0"/>
<evidence type="ECO:0000256" key="5">
    <source>
        <dbReference type="ARBA" id="ARBA00022692"/>
    </source>
</evidence>
<evidence type="ECO:0000256" key="9">
    <source>
        <dbReference type="ARBA" id="ARBA00023065"/>
    </source>
</evidence>
<evidence type="ECO:0000256" key="8">
    <source>
        <dbReference type="ARBA" id="ARBA00022989"/>
    </source>
</evidence>
<keyword evidence="3 12" id="KW-0813">Transport</keyword>
<evidence type="ECO:0000256" key="3">
    <source>
        <dbReference type="ARBA" id="ARBA00022448"/>
    </source>
</evidence>
<evidence type="ECO:0000256" key="1">
    <source>
        <dbReference type="ARBA" id="ARBA00004610"/>
    </source>
</evidence>
<name>A0A3P6SUP0_LITSI</name>
<dbReference type="OrthoDB" id="5867527at2759"/>
<proteinExistence type="inferred from homology"/>
<evidence type="ECO:0000256" key="6">
    <source>
        <dbReference type="ARBA" id="ARBA00022868"/>
    </source>
</evidence>
<keyword evidence="7" id="KW-0965">Cell junction</keyword>
<keyword evidence="10 12" id="KW-0472">Membrane</keyword>
<evidence type="ECO:0000313" key="15">
    <source>
        <dbReference type="Proteomes" id="UP000277928"/>
    </source>
</evidence>
<evidence type="ECO:0000256" key="13">
    <source>
        <dbReference type="SAM" id="MobiDB-lite"/>
    </source>
</evidence>
<protein>
    <recommendedName>
        <fullName evidence="12">Innexin</fullName>
    </recommendedName>
</protein>
<evidence type="ECO:0000256" key="7">
    <source>
        <dbReference type="ARBA" id="ARBA00022949"/>
    </source>
</evidence>
<comment type="similarity">
    <text evidence="12">Belongs to the pannexin family.</text>
</comment>
<comment type="subcellular location">
    <subcellularLocation>
        <location evidence="1">Cell junction</location>
        <location evidence="1">Gap junction</location>
    </subcellularLocation>
    <subcellularLocation>
        <location evidence="2 12">Cell membrane</location>
        <topology evidence="2 12">Multi-pass membrane protein</topology>
    </subcellularLocation>
</comment>
<dbReference type="PROSITE" id="PS51013">
    <property type="entry name" value="PANNEXIN"/>
    <property type="match status" value="1"/>
</dbReference>
<evidence type="ECO:0000256" key="4">
    <source>
        <dbReference type="ARBA" id="ARBA00022475"/>
    </source>
</evidence>
<evidence type="ECO:0000256" key="10">
    <source>
        <dbReference type="ARBA" id="ARBA00023136"/>
    </source>
</evidence>
<dbReference type="InterPro" id="IPR000990">
    <property type="entry name" value="Innexin"/>
</dbReference>
<keyword evidence="6" id="KW-0303">Gap junction</keyword>
<comment type="function">
    <text evidence="12">Structural component of the gap junctions.</text>
</comment>
<sequence>MHHRRVGGKSAVLKDKRYLRPPLDLDSMIRNFDRYLQSLKPKYDDDVVDRCNYLVTNIMLLICVITVAAKQYVGEPLQCWIPAEFQNGWEQYIENFCFVENTYFVAFPNDIPADATRRNQYHIHYYQWIPFILTLQALLFLVPRTIWTTFNWRTGTLVFWISWIKYASDRRCSNSHQKNGQKAMSEGKVEESRRPVCASAADHLHHGVQPKEVPVCQINSTTTTNVRHGTVFILQMLECAEYRHATLPAESFPRNAILLLGLLDSDNFCTKLFQKFRIFLFDLSQYSANRGGARLFPALSGRKGCNNSAALGERQRWRIGGS</sequence>